<accession>A0A158H5C6</accession>
<name>A0A158H5C6_9BURK</name>
<feature type="compositionally biased region" description="Basic and acidic residues" evidence="1">
    <location>
        <begin position="523"/>
        <end position="534"/>
    </location>
</feature>
<feature type="compositionally biased region" description="Polar residues" evidence="1">
    <location>
        <begin position="503"/>
        <end position="520"/>
    </location>
</feature>
<sequence>MAEQIPDPMDPNPLNAGSNASGIDFNSLANNPMLTTFLSMIGSNQNPAAAFSGGLQNALQARQANNQNQMQQLQLAQLKARQNFNPMQYLLSQQAAQQPQQAAGPATQAALAGQQGASNAQQIAGNTTTPYQAPPGAIGNVDMAGLLSGAAKAGMSPEEAQQMAGVIDPMTAIRMKLMSQPAVSVAPGASLVSPGLAQIQAMQNPQGGGAGGAQPAAGNAGAGQPSVLGAPGAQPGALFTNTNLPPDSQAAQVMNLTRARDMYAPNGPTPDPAKFASLDAALTKATGAQEQSLAQQKQNIENVKTYGDPALYEPYAQAVAKGQMPPPSNRTQTPATQAFQARVLQINPNYDAKDYEAKQQAVNSFASGPHGDILRSQAVAINHLGQLNTLVDALGNGNMPIVNQVANEWAKQNGGTAPTNFDAAKPIVTDEVMKAVLGAGGALGDRDTAQKALDSALTTPQLKGVLNQYTGLLYGQRQGLAQQYQTATGRTDFESRFPIIGSSSQAQTPSAANPASNFSQADRLAEARRRGLIK</sequence>
<dbReference type="Proteomes" id="UP000054683">
    <property type="component" value="Unassembled WGS sequence"/>
</dbReference>
<proteinExistence type="predicted"/>
<feature type="region of interest" description="Disordered" evidence="1">
    <location>
        <begin position="503"/>
        <end position="534"/>
    </location>
</feature>
<feature type="compositionally biased region" description="Low complexity" evidence="1">
    <location>
        <begin position="213"/>
        <end position="225"/>
    </location>
</feature>
<protein>
    <submittedName>
        <fullName evidence="2">Uncharacterized protein</fullName>
    </submittedName>
</protein>
<evidence type="ECO:0000256" key="1">
    <source>
        <dbReference type="SAM" id="MobiDB-lite"/>
    </source>
</evidence>
<evidence type="ECO:0000313" key="2">
    <source>
        <dbReference type="EMBL" id="SAL39263.1"/>
    </source>
</evidence>
<organism evidence="2 3">
    <name type="scientific">Caballeronia udeis</name>
    <dbReference type="NCBI Taxonomy" id="1232866"/>
    <lineage>
        <taxon>Bacteria</taxon>
        <taxon>Pseudomonadati</taxon>
        <taxon>Pseudomonadota</taxon>
        <taxon>Betaproteobacteria</taxon>
        <taxon>Burkholderiales</taxon>
        <taxon>Burkholderiaceae</taxon>
        <taxon>Caballeronia</taxon>
    </lineage>
</organism>
<dbReference type="EMBL" id="FCOK02000025">
    <property type="protein sequence ID" value="SAL39263.1"/>
    <property type="molecule type" value="Genomic_DNA"/>
</dbReference>
<dbReference type="AlphaFoldDB" id="A0A158H5C6"/>
<reference evidence="2 3" key="1">
    <citation type="submission" date="2016-01" db="EMBL/GenBank/DDBJ databases">
        <authorList>
            <person name="Oliw E.H."/>
        </authorList>
    </citation>
    <scope>NUCLEOTIDE SEQUENCE [LARGE SCALE GENOMIC DNA]</scope>
    <source>
        <strain evidence="2">LMG 27134</strain>
    </source>
</reference>
<gene>
    <name evidence="2" type="ORF">AWB69_03877</name>
</gene>
<evidence type="ECO:0000313" key="3">
    <source>
        <dbReference type="Proteomes" id="UP000054683"/>
    </source>
</evidence>
<feature type="region of interest" description="Disordered" evidence="1">
    <location>
        <begin position="202"/>
        <end position="246"/>
    </location>
</feature>